<organism evidence="1 2">
    <name type="scientific">Hydrogenibacillus schlegelii</name>
    <name type="common">Bacillus schlegelii</name>
    <dbReference type="NCBI Taxonomy" id="1484"/>
    <lineage>
        <taxon>Bacteria</taxon>
        <taxon>Bacillati</taxon>
        <taxon>Bacillota</taxon>
        <taxon>Bacilli</taxon>
        <taxon>Bacillales</taxon>
        <taxon>Bacillales Family X. Incertae Sedis</taxon>
        <taxon>Hydrogenibacillus</taxon>
    </lineage>
</organism>
<evidence type="ECO:0000313" key="2">
    <source>
        <dbReference type="Proteomes" id="UP000244180"/>
    </source>
</evidence>
<gene>
    <name evidence="1" type="ORF">HSCHL_2690</name>
</gene>
<sequence length="80" mass="9170">MENAHRSPPFRAVESFRLNPFDGRAFLLSNRSLRNGNRQALIRLFLLTDLSDRPVAHKGRLPAPCYRVDPTHRLSICSIL</sequence>
<proteinExistence type="predicted"/>
<comment type="caution">
    <text evidence="1">The sequence shown here is derived from an EMBL/GenBank/DDBJ whole genome shotgun (WGS) entry which is preliminary data.</text>
</comment>
<dbReference type="EMBL" id="PEBV01000022">
    <property type="protein sequence ID" value="PTQ52804.1"/>
    <property type="molecule type" value="Genomic_DNA"/>
</dbReference>
<accession>A0A2T5G9E9</accession>
<evidence type="ECO:0000313" key="1">
    <source>
        <dbReference type="EMBL" id="PTQ52804.1"/>
    </source>
</evidence>
<dbReference type="AlphaFoldDB" id="A0A2T5G9E9"/>
<reference evidence="1 2" key="1">
    <citation type="submission" date="2017-08" db="EMBL/GenBank/DDBJ databases">
        <title>Burning lignite coal seam in the remote Altai Mountains harbors a hydrogen-driven thermophilic microbial community.</title>
        <authorList>
            <person name="Kadnikov V.V."/>
            <person name="Mardanov A.V."/>
            <person name="Ivasenko D."/>
            <person name="Beletsky A.V."/>
            <person name="Karnachuk O.V."/>
            <person name="Ravin N.V."/>
        </authorList>
    </citation>
    <scope>NUCLEOTIDE SEQUENCE [LARGE SCALE GENOMIC DNA]</scope>
    <source>
        <strain evidence="1">AL33</strain>
    </source>
</reference>
<protein>
    <submittedName>
        <fullName evidence="1">Uncharacterized protein</fullName>
    </submittedName>
</protein>
<dbReference type="Proteomes" id="UP000244180">
    <property type="component" value="Unassembled WGS sequence"/>
</dbReference>
<name>A0A2T5G9E9_HYDSH</name>